<sequence length="995" mass="115328">MAPRKRSGRGISFIFCCFRSSDHPEITYRLRNDSSFALQTMEPTLPMPPVEELDIMFTELVDELDLTDKHREAMFALPAEKKWQIYCSKKKDQEENKGATSWPEFYIDQLNSMAARKSLIALEKEDEEERNKTIESLKTALRTKPMRFVTRFIDLDGLSCILNFLKSMDYETAESRIHTSLIGCIKALMNNSLGRAHVLAHSESINVIAQSLSTENIKTKVAVLEIMGAVCLVPGGHKKVLEAMLHYQKYASERTRFQMLINDLDKSTGRYRDEVSLKTAIMSFINAVLSQGAGVESLDFRLHLRYEFLMLGIQPVIDKLREHENSTLDRHLDFFEMLRNEDELEFAKRFELVHIDTKSATQMFELTRRRLTHTEAYPHFMSILHHCLQMPYKRSSNTVQYWLLLDRIVQQIVIQSDKGQDPDATPLENFNIKNVVRMLVNENEVKQWKEQAEKMRKEHTELQQKLEKKERECDAKAQEKEEMMQTLNKMKEKLEKESSEHKQVKQQVVDLTAQLHEMSRVRPLTSSPLWPSSLPPTPPSPPPLGLALKKKSIPQPTNALKSFNWSKLPENKLAGTVWTDIDDTKVFKILDLEDLERTFSAYQRQQKEDAIDDTLSSRHKVKELSVIDGRRAQNCNILLSRLKLSNDEIKRAILTMDEQEDLPKDMLEQLLKFVPEKGDIDLLEEHKHELDRMAKADRFLFEMSRINHYQQRLQSLYFKKKFAERVAEVKPKQWVMSHTSLLSAIRAGSKAVLQSSSLQQLLEVVLAFGNYMNKGQRGNAFGFKISSLNKIADTKSSIDKNITLLHYLITVVEKKYPEVLHLHEELRDIPQASKVNMTELEKEINTLRSGLRAVETELDFQKSQIQQTGDKFVSVVSQFITLASFSFSDVEDLLMEAKELFSKAVKHFGEDTDKMQPDEFFGIFDQFLQAVTEAKQENENMRRRKEEEERRARMEAQLKEQRERERKARKAKESGEEGGEFDDLVSALRSGEVFD</sequence>
<dbReference type="AlphaFoldDB" id="A0A7K6NXK6"/>
<dbReference type="Gene3D" id="1.20.120.330">
    <property type="entry name" value="Nucleotidyltransferases domain 2"/>
    <property type="match status" value="1"/>
</dbReference>
<feature type="compositionally biased region" description="Basic and acidic residues" evidence="3">
    <location>
        <begin position="935"/>
        <end position="975"/>
    </location>
</feature>
<dbReference type="PROSITE" id="PS51232">
    <property type="entry name" value="GBD_FH3"/>
    <property type="match status" value="1"/>
</dbReference>
<evidence type="ECO:0000313" key="7">
    <source>
        <dbReference type="EMBL" id="NWW53781.1"/>
    </source>
</evidence>
<accession>A0A7K6NXK6</accession>
<dbReference type="GO" id="GO:0031267">
    <property type="term" value="F:small GTPase binding"/>
    <property type="evidence" value="ECO:0007669"/>
    <property type="project" value="InterPro"/>
</dbReference>
<dbReference type="GO" id="GO:0001725">
    <property type="term" value="C:stress fiber"/>
    <property type="evidence" value="ECO:0007669"/>
    <property type="project" value="TreeGrafter"/>
</dbReference>
<dbReference type="FunFam" id="1.25.10.10:FF:000012">
    <property type="entry name" value="Dishevelled associated activator of morphogenesis 2"/>
    <property type="match status" value="1"/>
</dbReference>
<dbReference type="InterPro" id="IPR014767">
    <property type="entry name" value="DAD_dom"/>
</dbReference>
<dbReference type="Gene3D" id="1.20.58.2220">
    <property type="entry name" value="Formin, FH2 domain"/>
    <property type="match status" value="1"/>
</dbReference>
<evidence type="ECO:0000259" key="4">
    <source>
        <dbReference type="PROSITE" id="PS51231"/>
    </source>
</evidence>
<feature type="domain" description="GBD/FH3" evidence="5">
    <location>
        <begin position="45"/>
        <end position="420"/>
    </location>
</feature>
<dbReference type="InterPro" id="IPR042201">
    <property type="entry name" value="FH2_Formin_sf"/>
</dbReference>
<evidence type="ECO:0000256" key="1">
    <source>
        <dbReference type="ARBA" id="ARBA00022687"/>
    </source>
</evidence>
<dbReference type="FunFam" id="1.10.238.150:FF:000001">
    <property type="entry name" value="Dishevelled associated activator of morphogenesis 1"/>
    <property type="match status" value="1"/>
</dbReference>
<dbReference type="Pfam" id="PF02181">
    <property type="entry name" value="FH2"/>
    <property type="match status" value="1"/>
</dbReference>
<dbReference type="Pfam" id="PF06367">
    <property type="entry name" value="Drf_FH3"/>
    <property type="match status" value="1"/>
</dbReference>
<organism evidence="7 8">
    <name type="scientific">Pedionomus torquatus</name>
    <name type="common">Plains-wanderer</name>
    <dbReference type="NCBI Taxonomy" id="227192"/>
    <lineage>
        <taxon>Eukaryota</taxon>
        <taxon>Metazoa</taxon>
        <taxon>Chordata</taxon>
        <taxon>Craniata</taxon>
        <taxon>Vertebrata</taxon>
        <taxon>Euteleostomi</taxon>
        <taxon>Archelosauria</taxon>
        <taxon>Archosauria</taxon>
        <taxon>Dinosauria</taxon>
        <taxon>Saurischia</taxon>
        <taxon>Theropoda</taxon>
        <taxon>Coelurosauria</taxon>
        <taxon>Aves</taxon>
        <taxon>Neognathae</taxon>
        <taxon>Neoaves</taxon>
        <taxon>Charadriiformes</taxon>
        <taxon>Pedionomidae</taxon>
        <taxon>Pedionomus</taxon>
    </lineage>
</organism>
<dbReference type="Gene3D" id="1.10.238.150">
    <property type="entry name" value="Formin, FH3 diaphanous domain"/>
    <property type="match status" value="1"/>
</dbReference>
<feature type="region of interest" description="Disordered" evidence="3">
    <location>
        <begin position="935"/>
        <end position="995"/>
    </location>
</feature>
<dbReference type="SMART" id="SM01139">
    <property type="entry name" value="Drf_FH3"/>
    <property type="match status" value="1"/>
</dbReference>
<dbReference type="InterPro" id="IPR016024">
    <property type="entry name" value="ARM-type_fold"/>
</dbReference>
<dbReference type="PANTHER" id="PTHR45725:SF16">
    <property type="entry name" value="DISHEVELED-ASSOCIATED ACTIVATOR OF MORPHOGENESIS 1"/>
    <property type="match status" value="1"/>
</dbReference>
<dbReference type="InterPro" id="IPR051425">
    <property type="entry name" value="Formin_Homology"/>
</dbReference>
<dbReference type="SUPFAM" id="SSF48371">
    <property type="entry name" value="ARM repeat"/>
    <property type="match status" value="1"/>
</dbReference>
<evidence type="ECO:0000313" key="8">
    <source>
        <dbReference type="Proteomes" id="UP000565207"/>
    </source>
</evidence>
<comment type="caution">
    <text evidence="7">The sequence shown here is derived from an EMBL/GenBank/DDBJ whole genome shotgun (WGS) entry which is preliminary data.</text>
</comment>
<gene>
    <name evidence="7" type="primary">Daam1</name>
    <name evidence="7" type="ORF">PEDTOR_R10521</name>
</gene>
<dbReference type="GO" id="GO:0030036">
    <property type="term" value="P:actin cytoskeleton organization"/>
    <property type="evidence" value="ECO:0007669"/>
    <property type="project" value="InterPro"/>
</dbReference>
<dbReference type="Proteomes" id="UP000565207">
    <property type="component" value="Unassembled WGS sequence"/>
</dbReference>
<feature type="domain" description="FH2" evidence="6">
    <location>
        <begin position="550"/>
        <end position="957"/>
    </location>
</feature>
<dbReference type="GO" id="GO:0003779">
    <property type="term" value="F:actin binding"/>
    <property type="evidence" value="ECO:0007669"/>
    <property type="project" value="InterPro"/>
</dbReference>
<protein>
    <submittedName>
        <fullName evidence="7">DAAM1 protein</fullName>
    </submittedName>
</protein>
<keyword evidence="1" id="KW-0879">Wnt signaling pathway</keyword>
<evidence type="ECO:0000259" key="6">
    <source>
        <dbReference type="PROSITE" id="PS51444"/>
    </source>
</evidence>
<evidence type="ECO:0000256" key="3">
    <source>
        <dbReference type="SAM" id="MobiDB-lite"/>
    </source>
</evidence>
<name>A0A7K6NXK6_PEDTO</name>
<dbReference type="InterPro" id="IPR014768">
    <property type="entry name" value="GBD/FH3_dom"/>
</dbReference>
<dbReference type="SUPFAM" id="SSF101447">
    <property type="entry name" value="Formin homology 2 domain (FH2 domain)"/>
    <property type="match status" value="1"/>
</dbReference>
<dbReference type="InterPro" id="IPR011989">
    <property type="entry name" value="ARM-like"/>
</dbReference>
<feature type="non-terminal residue" evidence="7">
    <location>
        <position position="1"/>
    </location>
</feature>
<dbReference type="FunFam" id="1.20.58.2220:FF:000002">
    <property type="entry name" value="Dishevelled associated activator of morphogenesis 1"/>
    <property type="match status" value="1"/>
</dbReference>
<dbReference type="EMBL" id="VZRU01018791">
    <property type="protein sequence ID" value="NWW53781.1"/>
    <property type="molecule type" value="Genomic_DNA"/>
</dbReference>
<dbReference type="PROSITE" id="PS51231">
    <property type="entry name" value="DAD"/>
    <property type="match status" value="1"/>
</dbReference>
<reference evidence="7 8" key="1">
    <citation type="submission" date="2019-09" db="EMBL/GenBank/DDBJ databases">
        <title>Bird 10,000 Genomes (B10K) Project - Family phase.</title>
        <authorList>
            <person name="Zhang G."/>
        </authorList>
    </citation>
    <scope>NUCLEOTIDE SEQUENCE [LARGE SCALE GENOMIC DNA]</scope>
    <source>
        <strain evidence="7">B10K-DU-029-80</strain>
        <tissue evidence="7">Muscle</tissue>
    </source>
</reference>
<dbReference type="InterPro" id="IPR015425">
    <property type="entry name" value="FH2_Formin"/>
</dbReference>
<dbReference type="InterPro" id="IPR010473">
    <property type="entry name" value="GTPase-bd"/>
</dbReference>
<dbReference type="PANTHER" id="PTHR45725">
    <property type="entry name" value="FORMIN HOMOLOGY 2 FAMILY MEMBER"/>
    <property type="match status" value="1"/>
</dbReference>
<dbReference type="SMART" id="SM00498">
    <property type="entry name" value="FH2"/>
    <property type="match status" value="1"/>
</dbReference>
<evidence type="ECO:0000256" key="2">
    <source>
        <dbReference type="SAM" id="Coils"/>
    </source>
</evidence>
<feature type="domain" description="DAD" evidence="4">
    <location>
        <begin position="975"/>
        <end position="995"/>
    </location>
</feature>
<feature type="coiled-coil region" evidence="2">
    <location>
        <begin position="438"/>
        <end position="514"/>
    </location>
</feature>
<keyword evidence="2" id="KW-0175">Coiled coil</keyword>
<dbReference type="Gene3D" id="1.25.10.10">
    <property type="entry name" value="Leucine-rich Repeat Variant"/>
    <property type="match status" value="1"/>
</dbReference>
<dbReference type="Pfam" id="PF06371">
    <property type="entry name" value="Drf_GBD"/>
    <property type="match status" value="1"/>
</dbReference>
<dbReference type="InterPro" id="IPR010472">
    <property type="entry name" value="FH3_dom"/>
</dbReference>
<keyword evidence="8" id="KW-1185">Reference proteome</keyword>
<evidence type="ECO:0000259" key="5">
    <source>
        <dbReference type="PROSITE" id="PS51232"/>
    </source>
</evidence>
<dbReference type="SMART" id="SM01140">
    <property type="entry name" value="Drf_GBD"/>
    <property type="match status" value="1"/>
</dbReference>
<dbReference type="PROSITE" id="PS51444">
    <property type="entry name" value="FH2"/>
    <property type="match status" value="1"/>
</dbReference>
<proteinExistence type="predicted"/>
<feature type="non-terminal residue" evidence="7">
    <location>
        <position position="995"/>
    </location>
</feature>
<dbReference type="GO" id="GO:0016055">
    <property type="term" value="P:Wnt signaling pathway"/>
    <property type="evidence" value="ECO:0007669"/>
    <property type="project" value="UniProtKB-KW"/>
</dbReference>